<evidence type="ECO:0000313" key="2">
    <source>
        <dbReference type="EMBL" id="EDM04025.1"/>
    </source>
</evidence>
<keyword evidence="1" id="KW-0812">Transmembrane</keyword>
<dbReference type="EMBL" id="CH473948">
    <property type="protein sequence ID" value="EDM04025.1"/>
    <property type="molecule type" value="Genomic_DNA"/>
</dbReference>
<accession>A6HDC0</accession>
<sequence>MTYLKHYQVSLLQYFCNLSILFLNVNSVIAILCHDVKVGHALVHVCSGPCPVGEPDAERSEGKCPSRSVGRFKGFFFFFFFFSELGTEPRALRLLGKCSTTELNPQPRLRAFEPLVQQPPWWTL</sequence>
<name>A6HDC0_RAT</name>
<feature type="transmembrane region" description="Helical" evidence="1">
    <location>
        <begin position="12"/>
        <end position="33"/>
    </location>
</feature>
<keyword evidence="1" id="KW-1133">Transmembrane helix</keyword>
<reference evidence="2 3" key="1">
    <citation type="submission" date="2005-07" db="EMBL/GenBank/DDBJ databases">
        <authorList>
            <person name="Mural R.J."/>
            <person name="Li P.W."/>
            <person name="Adams M.D."/>
            <person name="Amanatides P.G."/>
            <person name="Baden-Tillson H."/>
            <person name="Barnstead M."/>
            <person name="Chin S.H."/>
            <person name="Dew I."/>
            <person name="Evans C.A."/>
            <person name="Ferriera S."/>
            <person name="Flanigan M."/>
            <person name="Fosler C."/>
            <person name="Glodek A."/>
            <person name="Gu Z."/>
            <person name="Holt R.A."/>
            <person name="Jennings D."/>
            <person name="Kraft C.L."/>
            <person name="Lu F."/>
            <person name="Nguyen T."/>
            <person name="Nusskern D.R."/>
            <person name="Pfannkoch C.M."/>
            <person name="Sitter C."/>
            <person name="Sutton G.G."/>
            <person name="Venter J.C."/>
            <person name="Wang Z."/>
            <person name="Woodage T."/>
            <person name="Zheng X.H."/>
            <person name="Zhong F."/>
        </authorList>
    </citation>
    <scope>NUCLEOTIDE SEQUENCE [LARGE SCALE GENOMIC DNA]</scope>
    <source>
        <strain>BN</strain>
        <strain evidence="3">Sprague-Dawley</strain>
    </source>
</reference>
<protein>
    <submittedName>
        <fullName evidence="2">RCG63499</fullName>
    </submittedName>
</protein>
<proteinExistence type="predicted"/>
<evidence type="ECO:0000256" key="1">
    <source>
        <dbReference type="SAM" id="Phobius"/>
    </source>
</evidence>
<organism evidence="2 3">
    <name type="scientific">Rattus norvegicus</name>
    <name type="common">Rat</name>
    <dbReference type="NCBI Taxonomy" id="10116"/>
    <lineage>
        <taxon>Eukaryota</taxon>
        <taxon>Metazoa</taxon>
        <taxon>Chordata</taxon>
        <taxon>Craniata</taxon>
        <taxon>Vertebrata</taxon>
        <taxon>Euteleostomi</taxon>
        <taxon>Mammalia</taxon>
        <taxon>Eutheria</taxon>
        <taxon>Euarchontoglires</taxon>
        <taxon>Glires</taxon>
        <taxon>Rodentia</taxon>
        <taxon>Myomorpha</taxon>
        <taxon>Muroidea</taxon>
        <taxon>Muridae</taxon>
        <taxon>Murinae</taxon>
        <taxon>Rattus</taxon>
    </lineage>
</organism>
<gene>
    <name evidence="2" type="ORF">rCG_63499</name>
</gene>
<dbReference type="Proteomes" id="UP000234681">
    <property type="component" value="Chromosome 10"/>
</dbReference>
<evidence type="ECO:0000313" key="3">
    <source>
        <dbReference type="Proteomes" id="UP000234681"/>
    </source>
</evidence>
<keyword evidence="1" id="KW-0472">Membrane</keyword>
<dbReference type="AlphaFoldDB" id="A6HDC0"/>